<proteinExistence type="predicted"/>
<name>A0A4R6L830_9FIRM</name>
<reference evidence="2 3" key="1">
    <citation type="submission" date="2019-03" db="EMBL/GenBank/DDBJ databases">
        <title>Subsurface microbial communities from deep shales in Ohio and West Virginia, USA.</title>
        <authorList>
            <person name="Wrighton K."/>
        </authorList>
    </citation>
    <scope>NUCLEOTIDE SEQUENCE [LARGE SCALE GENOMIC DNA]</scope>
    <source>
        <strain evidence="2 3">MA284_T2</strain>
    </source>
</reference>
<keyword evidence="1" id="KW-0472">Membrane</keyword>
<protein>
    <submittedName>
        <fullName evidence="2">Uncharacterized protein</fullName>
    </submittedName>
</protein>
<feature type="transmembrane region" description="Helical" evidence="1">
    <location>
        <begin position="6"/>
        <end position="23"/>
    </location>
</feature>
<dbReference type="AlphaFoldDB" id="A0A4R6L830"/>
<dbReference type="EMBL" id="SNWX01000060">
    <property type="protein sequence ID" value="TDO69921.1"/>
    <property type="molecule type" value="Genomic_DNA"/>
</dbReference>
<gene>
    <name evidence="2" type="ORF">DFR79_1601</name>
</gene>
<keyword evidence="1" id="KW-0812">Transmembrane</keyword>
<feature type="transmembrane region" description="Helical" evidence="1">
    <location>
        <begin position="35"/>
        <end position="55"/>
    </location>
</feature>
<comment type="caution">
    <text evidence="2">The sequence shown here is derived from an EMBL/GenBank/DDBJ whole genome shotgun (WGS) entry which is preliminary data.</text>
</comment>
<evidence type="ECO:0000256" key="1">
    <source>
        <dbReference type="SAM" id="Phobius"/>
    </source>
</evidence>
<dbReference type="OrthoDB" id="6810907at2"/>
<keyword evidence="1" id="KW-1133">Transmembrane helix</keyword>
<dbReference type="Proteomes" id="UP000295064">
    <property type="component" value="Unassembled WGS sequence"/>
</dbReference>
<organism evidence="2 3">
    <name type="scientific">Halanaerobium saccharolyticum</name>
    <dbReference type="NCBI Taxonomy" id="43595"/>
    <lineage>
        <taxon>Bacteria</taxon>
        <taxon>Bacillati</taxon>
        <taxon>Bacillota</taxon>
        <taxon>Clostridia</taxon>
        <taxon>Halanaerobiales</taxon>
        <taxon>Halanaerobiaceae</taxon>
        <taxon>Halanaerobium</taxon>
    </lineage>
</organism>
<dbReference type="RefSeq" id="WP_133516436.1">
    <property type="nucleotide sequence ID" value="NZ_SNWX01000060.1"/>
</dbReference>
<evidence type="ECO:0000313" key="2">
    <source>
        <dbReference type="EMBL" id="TDO69921.1"/>
    </source>
</evidence>
<evidence type="ECO:0000313" key="3">
    <source>
        <dbReference type="Proteomes" id="UP000295064"/>
    </source>
</evidence>
<sequence length="560" mass="67009">MSFNSILTVGSIIIAIYSIMPKYKKLELKTKSRRIDFIIFTIFILVVHYLLYYNIFVNFNLNLGFGLSKYGVTPANSLYMLFIIMFLYLFLRIKYGEIPTYKIDVLKLTLEELQFKENYNELIYLLSSNMNVLRKILNFNISKKKNKLEDFLSDDFENSKTKNKKINKIKSSLFKIFNDNKIKKQESVEELLRILFTDENFIRNLIKIKPYFALDLVKLEKNYYTNNFLETFLNFCILDPKSILYKELDETSYISTLDYDQCEKKPNNDNEILYFLFNDISVAKEYEVYRPIGEGIISTLLEMRRTDNDKFNEPYENEDEELLEKNPIVKGRKFFVYMIYNSILQEIDWHMWLYYYYYFVKEICINYNPNKYVNLDDEFPTKYNYILYLLFSDVRDWIKSIEYLNEENNHAKIEIDRVEHQNDNIIISSIILLGRMLAELISNRKITKKFKEYMLSISFDLYYDLINKKENVARLLIKSIMHGGTELMSLKKKHLGFIIRYLMMSRDIIVRGNGQPVKIIAKEFLVNFSLDDLNTYVNAVRDNEKIILRSSYCQIEIEAE</sequence>
<accession>A0A4R6L830</accession>
<feature type="transmembrane region" description="Helical" evidence="1">
    <location>
        <begin position="75"/>
        <end position="93"/>
    </location>
</feature>